<protein>
    <recommendedName>
        <fullName evidence="11">Branched-chain amino acid ABC transporter permease</fullName>
    </recommendedName>
</protein>
<keyword evidence="3" id="KW-1003">Cell membrane</keyword>
<evidence type="ECO:0000256" key="3">
    <source>
        <dbReference type="ARBA" id="ARBA00022475"/>
    </source>
</evidence>
<evidence type="ECO:0000256" key="5">
    <source>
        <dbReference type="ARBA" id="ARBA00022970"/>
    </source>
</evidence>
<keyword evidence="4 9" id="KW-0812">Transmembrane</keyword>
<evidence type="ECO:0000256" key="8">
    <source>
        <dbReference type="ARBA" id="ARBA00037998"/>
    </source>
</evidence>
<evidence type="ECO:0008006" key="11">
    <source>
        <dbReference type="Google" id="ProtNLM"/>
    </source>
</evidence>
<dbReference type="SUPFAM" id="SSF49464">
    <property type="entry name" value="Carboxypeptidase regulatory domain-like"/>
    <property type="match status" value="1"/>
</dbReference>
<evidence type="ECO:0000256" key="7">
    <source>
        <dbReference type="ARBA" id="ARBA00023136"/>
    </source>
</evidence>
<keyword evidence="2" id="KW-0813">Transport</keyword>
<feature type="transmembrane region" description="Helical" evidence="9">
    <location>
        <begin position="408"/>
        <end position="427"/>
    </location>
</feature>
<dbReference type="Pfam" id="PF02653">
    <property type="entry name" value="BPD_transp_2"/>
    <property type="match status" value="1"/>
</dbReference>
<evidence type="ECO:0000256" key="9">
    <source>
        <dbReference type="SAM" id="Phobius"/>
    </source>
</evidence>
<dbReference type="GO" id="GO:0022857">
    <property type="term" value="F:transmembrane transporter activity"/>
    <property type="evidence" value="ECO:0007669"/>
    <property type="project" value="InterPro"/>
</dbReference>
<keyword evidence="5" id="KW-0029">Amino-acid transport</keyword>
<comment type="subcellular location">
    <subcellularLocation>
        <location evidence="1">Cell membrane</location>
        <topology evidence="1">Multi-pass membrane protein</topology>
    </subcellularLocation>
</comment>
<proteinExistence type="inferred from homology"/>
<dbReference type="AlphaFoldDB" id="A0A094QES2"/>
<dbReference type="PANTHER" id="PTHR11795:SF445">
    <property type="entry name" value="AMINO ACID ABC TRANSPORTER PERMEASE PROTEIN"/>
    <property type="match status" value="1"/>
</dbReference>
<feature type="transmembrane region" description="Helical" evidence="9">
    <location>
        <begin position="148"/>
        <end position="170"/>
    </location>
</feature>
<dbReference type="CDD" id="cd06582">
    <property type="entry name" value="TM_PBP1_LivH_like"/>
    <property type="match status" value="1"/>
</dbReference>
<evidence type="ECO:0000313" key="10">
    <source>
        <dbReference type="EMBL" id="KGA20744.1"/>
    </source>
</evidence>
<dbReference type="EMBL" id="JNSK01000001">
    <property type="protein sequence ID" value="KGA20744.1"/>
    <property type="molecule type" value="Genomic_DNA"/>
</dbReference>
<feature type="transmembrane region" description="Helical" evidence="9">
    <location>
        <begin position="335"/>
        <end position="353"/>
    </location>
</feature>
<feature type="transmembrane region" description="Helical" evidence="9">
    <location>
        <begin position="190"/>
        <end position="214"/>
    </location>
</feature>
<dbReference type="InterPro" id="IPR052157">
    <property type="entry name" value="BCAA_transport_permease"/>
</dbReference>
<sequence>MELESALAKNRSILGIGRSIVLLAIALTFSLFQASPAHSETPTKLYGVITDSDGNALPGIGVSVLGPDGFSAEISTDDQGAWEVPILTKGSFSATINVDDLPEGQALTDPEKSTVKANVFMLGVDLRLLFPIGPGLAQASLLERSAQLTLDGILLGLVIGLAALGLSLIFGTTGLTNFAHGEILTLAGLLTYYLSAIVGLPVLAAAPLAVLLGAGISGFLQDKYLWKPLRKRGTGLIAMLVISIGFAIFLRYFFLFIFGGDTRQLPQYAGQAGLELGLVNITPKSILTTVIGILCIIGATLWLLRTRMGKASRAVADNPALASASGIDVQKVIRAVWILGAALASYAGVIVTVNQGVSFLMGQDMLLLIFAAVTLGGLGTANGALVGSLIIGLFVQLSTLFIPTELKYVGALIVLILILVIRPQGILGKQERIG</sequence>
<evidence type="ECO:0000256" key="4">
    <source>
        <dbReference type="ARBA" id="ARBA00022692"/>
    </source>
</evidence>
<evidence type="ECO:0000256" key="2">
    <source>
        <dbReference type="ARBA" id="ARBA00022448"/>
    </source>
</evidence>
<dbReference type="GO" id="GO:0005886">
    <property type="term" value="C:plasma membrane"/>
    <property type="evidence" value="ECO:0007669"/>
    <property type="project" value="UniProtKB-SubCell"/>
</dbReference>
<dbReference type="GO" id="GO:0006865">
    <property type="term" value="P:amino acid transport"/>
    <property type="evidence" value="ECO:0007669"/>
    <property type="project" value="UniProtKB-KW"/>
</dbReference>
<feature type="transmembrane region" description="Helical" evidence="9">
    <location>
        <begin position="286"/>
        <end position="304"/>
    </location>
</feature>
<gene>
    <name evidence="10" type="ORF">GM50_0180</name>
</gene>
<accession>A0A094QES2</accession>
<keyword evidence="7 9" id="KW-0472">Membrane</keyword>
<dbReference type="InterPro" id="IPR008969">
    <property type="entry name" value="CarboxyPept-like_regulatory"/>
</dbReference>
<comment type="caution">
    <text evidence="10">The sequence shown here is derived from an EMBL/GenBank/DDBJ whole genome shotgun (WGS) entry which is preliminary data.</text>
</comment>
<comment type="similarity">
    <text evidence="8">Belongs to the binding-protein-dependent transport system permease family. LivHM subfamily.</text>
</comment>
<keyword evidence="6 9" id="KW-1133">Transmembrane helix</keyword>
<organism evidence="10">
    <name type="scientific">freshwater metagenome</name>
    <dbReference type="NCBI Taxonomy" id="449393"/>
    <lineage>
        <taxon>unclassified sequences</taxon>
        <taxon>metagenomes</taxon>
        <taxon>ecological metagenomes</taxon>
    </lineage>
</organism>
<dbReference type="InterPro" id="IPR001851">
    <property type="entry name" value="ABC_transp_permease"/>
</dbReference>
<evidence type="ECO:0000256" key="6">
    <source>
        <dbReference type="ARBA" id="ARBA00022989"/>
    </source>
</evidence>
<name>A0A094QES2_9ZZZZ</name>
<reference evidence="10" key="1">
    <citation type="submission" date="2014-05" db="EMBL/GenBank/DDBJ databases">
        <title>Key roles for freshwater Actinobacteria revealed by deep metagenomic sequencing.</title>
        <authorList>
            <person name="Ghai R."/>
            <person name="Mizuno C.M."/>
            <person name="Picazo A."/>
            <person name="Camacho A."/>
            <person name="Rodriguez-Valera F."/>
        </authorList>
    </citation>
    <scope>NUCLEOTIDE SEQUENCE</scope>
</reference>
<feature type="transmembrane region" description="Helical" evidence="9">
    <location>
        <begin position="235"/>
        <end position="258"/>
    </location>
</feature>
<evidence type="ECO:0000256" key="1">
    <source>
        <dbReference type="ARBA" id="ARBA00004651"/>
    </source>
</evidence>
<dbReference type="PANTHER" id="PTHR11795">
    <property type="entry name" value="BRANCHED-CHAIN AMINO ACID TRANSPORT SYSTEM PERMEASE PROTEIN LIVH"/>
    <property type="match status" value="1"/>
</dbReference>